<dbReference type="SUPFAM" id="SSF89796">
    <property type="entry name" value="CoA-transferase family III (CaiB/BaiF)"/>
    <property type="match status" value="2"/>
</dbReference>
<dbReference type="Proteomes" id="UP001529369">
    <property type="component" value="Unassembled WGS sequence"/>
</dbReference>
<evidence type="ECO:0000313" key="4">
    <source>
        <dbReference type="Proteomes" id="UP001529369"/>
    </source>
</evidence>
<dbReference type="Gene3D" id="3.40.50.10540">
    <property type="entry name" value="Crotonobetainyl-coa:carnitine coa-transferase, domain 1"/>
    <property type="match status" value="2"/>
</dbReference>
<dbReference type="GO" id="GO:0016740">
    <property type="term" value="F:transferase activity"/>
    <property type="evidence" value="ECO:0007669"/>
    <property type="project" value="UniProtKB-KW"/>
</dbReference>
<dbReference type="EMBL" id="JAUFPN010000033">
    <property type="protein sequence ID" value="MDN3563405.1"/>
    <property type="molecule type" value="Genomic_DNA"/>
</dbReference>
<dbReference type="RefSeq" id="WP_290315147.1">
    <property type="nucleotide sequence ID" value="NZ_JAUFPN010000033.1"/>
</dbReference>
<dbReference type="InterPro" id="IPR050483">
    <property type="entry name" value="CoA-transferase_III_domain"/>
</dbReference>
<gene>
    <name evidence="3" type="ORF">QWZ14_03330</name>
</gene>
<dbReference type="Gene3D" id="3.30.1540.10">
    <property type="entry name" value="formyl-coa transferase, domain 3"/>
    <property type="match status" value="2"/>
</dbReference>
<sequence>MPRDPQAVLPLRHLRVVERGGGVALAYAGKLFSDFGAQVIKLEPPGGDPLRREPPLVETGTGTDSALFAWLNTNKRSVTRLDGIAECDVLLDGRPPADRAAASPPATVTAGISWFGDSGPYRDYAASDVTCRALAGIIAGTGPVEGPPSMLGGIAGAVVGGIAAFNAVAAALLPGAPRRLEVSIHEANVAVAEYQAAQGITHPEVERRHGVNRFAPTCPLGVYPCREGWLGVTIVTPAQFRGFCDMIGAPEVGQDPRFVIGFDRLRHVAELEALFVPRLRERTAGEWFDEALRRRLPFAVVPDMARLLATPTHRARDAFGTVRIGAAGIEGPTLPQRLTRTPPLAGGTAPRLGEHDGLALPDRPARKPARVSALPLAGLRVIDLSMGWAGPLCTRQLADLGAEVVKVEACQYPDWWRGVDPRPAFFAERQYEKDLRFGVLNRNKAGITLDLSRPEGAALLKRLVREADAVVENYAREVLPKLGLDYPALAAERPDLVMVSMPAFGGSGPWRDARAYGSTLEHASGLPSVSGQADWPPTTNQLAYGDPIGGLNAAAAVLTALLHRRETGEGQHIDLAQVECMFPLVAPWILAQSATGSPGPRRGNRHASMVPQGCFPCTGEGWIAISVADDAAWAGLCRAIGRADLDADPALATAGGRRAREAELDAAIAAWTAGRDADAAMAALQAAGVAAGAVRWPTGLVRDPQLVARGFWQPVERAWLGQHDQPSAPFREAGQGPFPVRRPAPLLGEDNAAVLGGLLGLPARELAALAAAGIIGTEAVPVSQRKSRAAGQ</sequence>
<evidence type="ECO:0000313" key="3">
    <source>
        <dbReference type="EMBL" id="MDN3563405.1"/>
    </source>
</evidence>
<dbReference type="EC" id="2.8.3.-" evidence="3"/>
<reference evidence="4" key="1">
    <citation type="journal article" date="2019" name="Int. J. Syst. Evol. Microbiol.">
        <title>The Global Catalogue of Microorganisms (GCM) 10K type strain sequencing project: providing services to taxonomists for standard genome sequencing and annotation.</title>
        <authorList>
            <consortium name="The Broad Institute Genomics Platform"/>
            <consortium name="The Broad Institute Genome Sequencing Center for Infectious Disease"/>
            <person name="Wu L."/>
            <person name="Ma J."/>
        </authorList>
    </citation>
    <scope>NUCLEOTIDE SEQUENCE [LARGE SCALE GENOMIC DNA]</scope>
    <source>
        <strain evidence="4">CECT 7131</strain>
    </source>
</reference>
<keyword evidence="4" id="KW-1185">Reference proteome</keyword>
<dbReference type="InterPro" id="IPR003673">
    <property type="entry name" value="CoA-Trfase_fam_III"/>
</dbReference>
<name>A0ABT8A100_9PROT</name>
<comment type="caution">
    <text evidence="3">The sequence shown here is derived from an EMBL/GenBank/DDBJ whole genome shotgun (WGS) entry which is preliminary data.</text>
</comment>
<dbReference type="Pfam" id="PF02515">
    <property type="entry name" value="CoA_transf_3"/>
    <property type="match status" value="3"/>
</dbReference>
<feature type="region of interest" description="Disordered" evidence="2">
    <location>
        <begin position="344"/>
        <end position="364"/>
    </location>
</feature>
<dbReference type="InterPro" id="IPR023606">
    <property type="entry name" value="CoA-Trfase_III_dom_1_sf"/>
</dbReference>
<keyword evidence="1 3" id="KW-0808">Transferase</keyword>
<accession>A0ABT8A100</accession>
<evidence type="ECO:0000256" key="1">
    <source>
        <dbReference type="ARBA" id="ARBA00022679"/>
    </source>
</evidence>
<dbReference type="PANTHER" id="PTHR48207">
    <property type="entry name" value="SUCCINATE--HYDROXYMETHYLGLUTARATE COA-TRANSFERASE"/>
    <property type="match status" value="1"/>
</dbReference>
<proteinExistence type="predicted"/>
<protein>
    <submittedName>
        <fullName evidence="3">CoA transferase</fullName>
        <ecNumber evidence="3">2.8.3.-</ecNumber>
    </submittedName>
</protein>
<dbReference type="InterPro" id="IPR044855">
    <property type="entry name" value="CoA-Trfase_III_dom3_sf"/>
</dbReference>
<evidence type="ECO:0000256" key="2">
    <source>
        <dbReference type="SAM" id="MobiDB-lite"/>
    </source>
</evidence>
<dbReference type="PANTHER" id="PTHR48207:SF3">
    <property type="entry name" value="SUCCINATE--HYDROXYMETHYLGLUTARATE COA-TRANSFERASE"/>
    <property type="match status" value="1"/>
</dbReference>
<organism evidence="3 4">
    <name type="scientific">Paeniroseomonas aquatica</name>
    <dbReference type="NCBI Taxonomy" id="373043"/>
    <lineage>
        <taxon>Bacteria</taxon>
        <taxon>Pseudomonadati</taxon>
        <taxon>Pseudomonadota</taxon>
        <taxon>Alphaproteobacteria</taxon>
        <taxon>Acetobacterales</taxon>
        <taxon>Acetobacteraceae</taxon>
        <taxon>Paeniroseomonas</taxon>
    </lineage>
</organism>